<feature type="compositionally biased region" description="Polar residues" evidence="1">
    <location>
        <begin position="83"/>
        <end position="95"/>
    </location>
</feature>
<evidence type="ECO:0000313" key="2">
    <source>
        <dbReference type="Proteomes" id="UP000887581"/>
    </source>
</evidence>
<protein>
    <submittedName>
        <fullName evidence="3">Uncharacterized protein</fullName>
    </submittedName>
</protein>
<feature type="compositionally biased region" description="Basic and acidic residues" evidence="1">
    <location>
        <begin position="69"/>
        <end position="79"/>
    </location>
</feature>
<evidence type="ECO:0000256" key="1">
    <source>
        <dbReference type="SAM" id="MobiDB-lite"/>
    </source>
</evidence>
<evidence type="ECO:0000313" key="3">
    <source>
        <dbReference type="WBParaSite" id="sdigi.contig12.g1254.t1"/>
    </source>
</evidence>
<dbReference type="AlphaFoldDB" id="A0A915PKM6"/>
<dbReference type="WBParaSite" id="sdigi.contig12.g1254.t1">
    <property type="protein sequence ID" value="sdigi.contig12.g1254.t1"/>
    <property type="gene ID" value="sdigi.contig12.g1254"/>
</dbReference>
<name>A0A915PKM6_9BILA</name>
<feature type="region of interest" description="Disordered" evidence="1">
    <location>
        <begin position="129"/>
        <end position="151"/>
    </location>
</feature>
<proteinExistence type="predicted"/>
<sequence length="151" mass="16877">MLSTYSAGDMLMRSLNFPCMDAPHAPLADALEVDDFLFDDVEQCYNFHIINHTNAALIGESELSSSSENEEKMEQDGIDKPTNLINDSSSESGDGQNEEEEYPELVRTCGESVVESESYDFIVMDTEKDMNSASRKRKAGTSTVFKKKRLI</sequence>
<organism evidence="2 3">
    <name type="scientific">Setaria digitata</name>
    <dbReference type="NCBI Taxonomy" id="48799"/>
    <lineage>
        <taxon>Eukaryota</taxon>
        <taxon>Metazoa</taxon>
        <taxon>Ecdysozoa</taxon>
        <taxon>Nematoda</taxon>
        <taxon>Chromadorea</taxon>
        <taxon>Rhabditida</taxon>
        <taxon>Spirurina</taxon>
        <taxon>Spiruromorpha</taxon>
        <taxon>Filarioidea</taxon>
        <taxon>Setariidae</taxon>
        <taxon>Setaria</taxon>
    </lineage>
</organism>
<keyword evidence="2" id="KW-1185">Reference proteome</keyword>
<accession>A0A915PKM6</accession>
<feature type="compositionally biased region" description="Basic residues" evidence="1">
    <location>
        <begin position="134"/>
        <end position="151"/>
    </location>
</feature>
<feature type="region of interest" description="Disordered" evidence="1">
    <location>
        <begin position="61"/>
        <end position="106"/>
    </location>
</feature>
<dbReference type="Proteomes" id="UP000887581">
    <property type="component" value="Unplaced"/>
</dbReference>
<reference evidence="3" key="1">
    <citation type="submission" date="2022-11" db="UniProtKB">
        <authorList>
            <consortium name="WormBaseParasite"/>
        </authorList>
    </citation>
    <scope>IDENTIFICATION</scope>
</reference>